<evidence type="ECO:0000256" key="4">
    <source>
        <dbReference type="SAM" id="MobiDB-lite"/>
    </source>
</evidence>
<feature type="domain" description="4Fe-4S ferredoxin-type" evidence="5">
    <location>
        <begin position="731"/>
        <end position="760"/>
    </location>
</feature>
<dbReference type="InterPro" id="IPR023753">
    <property type="entry name" value="FAD/NAD-binding_dom"/>
</dbReference>
<keyword evidence="2" id="KW-0408">Iron</keyword>
<dbReference type="InterPro" id="IPR028261">
    <property type="entry name" value="DPD_II"/>
</dbReference>
<evidence type="ECO:0000256" key="2">
    <source>
        <dbReference type="ARBA" id="ARBA00023004"/>
    </source>
</evidence>
<dbReference type="InterPro" id="IPR036188">
    <property type="entry name" value="FAD/NAD-bd_sf"/>
</dbReference>
<organism evidence="6 7">
    <name type="scientific">Candidatus Desulfacyla euxinica</name>
    <dbReference type="NCBI Taxonomy" id="2841693"/>
    <lineage>
        <taxon>Bacteria</taxon>
        <taxon>Deltaproteobacteria</taxon>
        <taxon>Candidatus Desulfacyla</taxon>
    </lineage>
</organism>
<evidence type="ECO:0000259" key="5">
    <source>
        <dbReference type="PROSITE" id="PS51379"/>
    </source>
</evidence>
<evidence type="ECO:0000256" key="1">
    <source>
        <dbReference type="ARBA" id="ARBA00022723"/>
    </source>
</evidence>
<gene>
    <name evidence="6" type="ORF">H8E19_03735</name>
</gene>
<evidence type="ECO:0000256" key="3">
    <source>
        <dbReference type="ARBA" id="ARBA00023014"/>
    </source>
</evidence>
<reference evidence="6 7" key="1">
    <citation type="submission" date="2020-08" db="EMBL/GenBank/DDBJ databases">
        <title>Bridging the membrane lipid divide: bacteria of the FCB group superphylum have the potential to synthesize archaeal ether lipids.</title>
        <authorList>
            <person name="Villanueva L."/>
            <person name="Von Meijenfeldt F.A.B."/>
            <person name="Westbye A.B."/>
            <person name="Yadav S."/>
            <person name="Hopmans E.C."/>
            <person name="Dutilh B.E."/>
            <person name="Sinninghe Damste J.S."/>
        </authorList>
    </citation>
    <scope>NUCLEOTIDE SEQUENCE [LARGE SCALE GENOMIC DNA]</scope>
    <source>
        <strain evidence="6">NIOZ-UU27</strain>
    </source>
</reference>
<name>A0A8J6MZA0_9DELT</name>
<dbReference type="Proteomes" id="UP000650524">
    <property type="component" value="Unassembled WGS sequence"/>
</dbReference>
<keyword evidence="3" id="KW-0411">Iron-sulfur</keyword>
<feature type="compositionally biased region" description="Basic and acidic residues" evidence="4">
    <location>
        <begin position="689"/>
        <end position="699"/>
    </location>
</feature>
<dbReference type="GO" id="GO:0051536">
    <property type="term" value="F:iron-sulfur cluster binding"/>
    <property type="evidence" value="ECO:0007669"/>
    <property type="project" value="UniProtKB-KW"/>
</dbReference>
<proteinExistence type="predicted"/>
<feature type="non-terminal residue" evidence="6">
    <location>
        <position position="835"/>
    </location>
</feature>
<feature type="region of interest" description="Disordered" evidence="4">
    <location>
        <begin position="677"/>
        <end position="699"/>
    </location>
</feature>
<dbReference type="InterPro" id="IPR009051">
    <property type="entry name" value="Helical_ferredxn"/>
</dbReference>
<dbReference type="Gene3D" id="1.10.1060.10">
    <property type="entry name" value="Alpha-helical ferredoxin"/>
    <property type="match status" value="1"/>
</dbReference>
<dbReference type="GO" id="GO:0046872">
    <property type="term" value="F:metal ion binding"/>
    <property type="evidence" value="ECO:0007669"/>
    <property type="project" value="UniProtKB-KW"/>
</dbReference>
<feature type="non-terminal residue" evidence="6">
    <location>
        <position position="1"/>
    </location>
</feature>
<dbReference type="Pfam" id="PF07992">
    <property type="entry name" value="Pyr_redox_2"/>
    <property type="match status" value="1"/>
</dbReference>
<dbReference type="PROSITE" id="PS00198">
    <property type="entry name" value="4FE4S_FER_1"/>
    <property type="match status" value="1"/>
</dbReference>
<evidence type="ECO:0000313" key="6">
    <source>
        <dbReference type="EMBL" id="MBC8176493.1"/>
    </source>
</evidence>
<dbReference type="PANTHER" id="PTHR42783">
    <property type="entry name" value="GLUTAMATE SYNTHASE [NADPH] SMALL CHAIN"/>
    <property type="match status" value="1"/>
</dbReference>
<dbReference type="PROSITE" id="PS51379">
    <property type="entry name" value="4FE4S_FER_2"/>
    <property type="match status" value="2"/>
</dbReference>
<keyword evidence="1" id="KW-0479">Metal-binding</keyword>
<dbReference type="PRINTS" id="PR00419">
    <property type="entry name" value="ADXRDTASE"/>
</dbReference>
<dbReference type="Gene3D" id="3.30.70.20">
    <property type="match status" value="1"/>
</dbReference>
<dbReference type="SUPFAM" id="SSF51905">
    <property type="entry name" value="FAD/NAD(P)-binding domain"/>
    <property type="match status" value="1"/>
</dbReference>
<feature type="domain" description="4Fe-4S ferredoxin-type" evidence="5">
    <location>
        <begin position="212"/>
        <end position="241"/>
    </location>
</feature>
<dbReference type="SUPFAM" id="SSF51971">
    <property type="entry name" value="Nucleotide-binding domain"/>
    <property type="match status" value="2"/>
</dbReference>
<protein>
    <submittedName>
        <fullName evidence="6">FAD-dependent oxidoreductase</fullName>
    </submittedName>
</protein>
<sequence length="835" mass="90988">EVAEYASTLPYVESAHEYKFMCSDPGQQLLIDDVKEKGLNRVVVASCSPRMHEKTFRKASQTAGINPYYFQMACIREHDSWVTEDPVKATEKAKDLVRGAVSRVIHHEMLLSGVADVNPNVLVIGGGIAGMQAALDIADAGKKVYLVEREPSLGGNMLKFDKTFPTLDCAACIGTPKLVAVGQHENIELMSYSEVENVEGFVGNFKVRVRQKARYVSVEKCTGCGDCEEDCPINIPSAYESGLTTCHAIGRSFAQAVPGAFSILRAGIPPCQAACPAGVNVVGYMTLTGLGKFDEAIAMVRERMPFAAICGRICFHPCEDICKRGQLDKPVAICYTKRFLGDNELERGVFNHPPLKEPREEKVALIGAGPAGLSAAYYLALEGYQVTIFEKLPVAGGMLAVGIPDYRLPRDILAAEIQNLLEMGITIKTGITFGKDITFKSLEDEGFKAIFIAMGLHLGRSLNVEGEDLDGVMQGVDLLRKVSLKEEFPFGEKVVVIGGGNVAVDVARTVLRFGDKEVSLVCLEARDEMPAWEREIEEALEEGIVIHNSWGPKRFIGVNGKVNGVEFKRCTAVFDESGRFNPQYDENEVMDLACDTVLVSIGQAPDMELLSSLGLEVGPGGRIVTDEETLATTRPEVFSGGDCTLGPASFVEAVAHGRQAAESIQSFLEHGGLREVKPKEGQVDPGLTEEERKRARPVERQKMPALTPDKRKGNFAEVELGFTEEMARAEGQRCLSCSVCCQCGECVRKCGPQAIDLNDHERIRELDVGSIIVATGFKIFDPTPITHYGFGRYPEVYTSLQFERLNNATGPTEGKIRTKDGRVPAKVAIIHCVGS</sequence>
<evidence type="ECO:0000313" key="7">
    <source>
        <dbReference type="Proteomes" id="UP000650524"/>
    </source>
</evidence>
<dbReference type="InterPro" id="IPR017900">
    <property type="entry name" value="4Fe4S_Fe_S_CS"/>
</dbReference>
<dbReference type="EMBL" id="JACNJD010000139">
    <property type="protein sequence ID" value="MBC8176493.1"/>
    <property type="molecule type" value="Genomic_DNA"/>
</dbReference>
<dbReference type="Pfam" id="PF12831">
    <property type="entry name" value="FAD_oxidored"/>
    <property type="match status" value="1"/>
</dbReference>
<dbReference type="GO" id="GO:0016491">
    <property type="term" value="F:oxidoreductase activity"/>
    <property type="evidence" value="ECO:0007669"/>
    <property type="project" value="InterPro"/>
</dbReference>
<comment type="caution">
    <text evidence="6">The sequence shown here is derived from an EMBL/GenBank/DDBJ whole genome shotgun (WGS) entry which is preliminary data.</text>
</comment>
<accession>A0A8J6MZA0</accession>
<dbReference type="Gene3D" id="3.50.50.60">
    <property type="entry name" value="FAD/NAD(P)-binding domain"/>
    <property type="match status" value="3"/>
</dbReference>
<dbReference type="SUPFAM" id="SSF46548">
    <property type="entry name" value="alpha-helical ferredoxin"/>
    <property type="match status" value="2"/>
</dbReference>
<dbReference type="PANTHER" id="PTHR42783:SF3">
    <property type="entry name" value="GLUTAMATE SYNTHASE [NADPH] SMALL CHAIN-RELATED"/>
    <property type="match status" value="1"/>
</dbReference>
<dbReference type="InterPro" id="IPR017896">
    <property type="entry name" value="4Fe4S_Fe-S-bd"/>
</dbReference>
<dbReference type="Pfam" id="PF14691">
    <property type="entry name" value="Fer4_20"/>
    <property type="match status" value="1"/>
</dbReference>
<dbReference type="AlphaFoldDB" id="A0A8J6MZA0"/>